<accession>A0ABU8TRH4</accession>
<feature type="compositionally biased region" description="Basic and acidic residues" evidence="5">
    <location>
        <begin position="12"/>
        <end position="23"/>
    </location>
</feature>
<evidence type="ECO:0000256" key="6">
    <source>
        <dbReference type="SAM" id="Phobius"/>
    </source>
</evidence>
<dbReference type="Proteomes" id="UP001385499">
    <property type="component" value="Unassembled WGS sequence"/>
</dbReference>
<evidence type="ECO:0000256" key="3">
    <source>
        <dbReference type="ARBA" id="ARBA00022989"/>
    </source>
</evidence>
<reference evidence="7 8" key="1">
    <citation type="submission" date="2024-02" db="EMBL/GenBank/DDBJ databases">
        <title>Roseibium algae sp. nov., isolated from marine alga (Grateloupia sp.), showing potential in myo-inositol conversion.</title>
        <authorList>
            <person name="Wang Y."/>
        </authorList>
    </citation>
    <scope>NUCLEOTIDE SEQUENCE [LARGE SCALE GENOMIC DNA]</scope>
    <source>
        <strain evidence="7 8">H3510</strain>
    </source>
</reference>
<comment type="caution">
    <text evidence="7">The sequence shown here is derived from an EMBL/GenBank/DDBJ whole genome shotgun (WGS) entry which is preliminary data.</text>
</comment>
<evidence type="ECO:0000313" key="7">
    <source>
        <dbReference type="EMBL" id="MEJ8476311.1"/>
    </source>
</evidence>
<dbReference type="Pfam" id="PF04228">
    <property type="entry name" value="Zn_peptidase"/>
    <property type="match status" value="1"/>
</dbReference>
<evidence type="ECO:0000256" key="2">
    <source>
        <dbReference type="ARBA" id="ARBA00022692"/>
    </source>
</evidence>
<feature type="region of interest" description="Disordered" evidence="5">
    <location>
        <begin position="1"/>
        <end position="23"/>
    </location>
</feature>
<dbReference type="PANTHER" id="PTHR30168">
    <property type="entry name" value="PUTATIVE MEMBRANE PROTEIN YPFJ"/>
    <property type="match status" value="1"/>
</dbReference>
<evidence type="ECO:0000256" key="4">
    <source>
        <dbReference type="ARBA" id="ARBA00023136"/>
    </source>
</evidence>
<sequence length="299" mass="32397">MRWKGRRGSSNIDDRRSSGEARRQMRILHGRGVKTGGSIGLTGLVVVLFVSWVAGINPLSLLGSLDGSSFEVGPTYDTSVPSSSESDETAAFVSVILADTEDTWNHILAQHSVNYPEPTLVLFSDSVSSACGHASSATGPFYCGADQKIYIDLSFYRQLAGQLNAPGDFAQAYVLAHEVGHHLQNLLGVLPEYQKVRRTLSKAEGNALSVRVELQADCYAGIWAHYAARQRGFIEDGDIEEALNAASRIGDDTLQREAQGYVVPESFNHGTSAQRASWFRQGFQSGDMTACDTFSAAQL</sequence>
<name>A0ABU8TRH4_9HYPH</name>
<evidence type="ECO:0000313" key="8">
    <source>
        <dbReference type="Proteomes" id="UP001385499"/>
    </source>
</evidence>
<comment type="subcellular location">
    <subcellularLocation>
        <location evidence="1">Membrane</location>
        <topology evidence="1">Single-pass membrane protein</topology>
    </subcellularLocation>
</comment>
<keyword evidence="8" id="KW-1185">Reference proteome</keyword>
<keyword evidence="4 6" id="KW-0472">Membrane</keyword>
<evidence type="ECO:0000256" key="1">
    <source>
        <dbReference type="ARBA" id="ARBA00004167"/>
    </source>
</evidence>
<feature type="transmembrane region" description="Helical" evidence="6">
    <location>
        <begin position="32"/>
        <end position="54"/>
    </location>
</feature>
<keyword evidence="3 6" id="KW-1133">Transmembrane helix</keyword>
<proteinExistence type="predicted"/>
<protein>
    <submittedName>
        <fullName evidence="7">Neutral zinc metallopeptidase</fullName>
    </submittedName>
</protein>
<dbReference type="RefSeq" id="WP_340276773.1">
    <property type="nucleotide sequence ID" value="NZ_JBAKIA010000018.1"/>
</dbReference>
<evidence type="ECO:0000256" key="5">
    <source>
        <dbReference type="SAM" id="MobiDB-lite"/>
    </source>
</evidence>
<keyword evidence="2 6" id="KW-0812">Transmembrane</keyword>
<organism evidence="7 8">
    <name type="scientific">Roseibium algae</name>
    <dbReference type="NCBI Taxonomy" id="3123038"/>
    <lineage>
        <taxon>Bacteria</taxon>
        <taxon>Pseudomonadati</taxon>
        <taxon>Pseudomonadota</taxon>
        <taxon>Alphaproteobacteria</taxon>
        <taxon>Hyphomicrobiales</taxon>
        <taxon>Stappiaceae</taxon>
        <taxon>Roseibium</taxon>
    </lineage>
</organism>
<dbReference type="InterPro" id="IPR007343">
    <property type="entry name" value="Uncharacterised_pept_Zn_put"/>
</dbReference>
<dbReference type="PANTHER" id="PTHR30168:SF0">
    <property type="entry name" value="INNER MEMBRANE PROTEIN"/>
    <property type="match status" value="1"/>
</dbReference>
<gene>
    <name evidence="7" type="ORF">V6575_19655</name>
</gene>
<dbReference type="EMBL" id="JBAKIA010000018">
    <property type="protein sequence ID" value="MEJ8476311.1"/>
    <property type="molecule type" value="Genomic_DNA"/>
</dbReference>